<proteinExistence type="predicted"/>
<protein>
    <submittedName>
        <fullName evidence="3">HAT C-terminal dimerisation domain-containing protein</fullName>
    </submittedName>
</protein>
<dbReference type="WBParaSite" id="Minc3s01271g22327">
    <property type="protein sequence ID" value="Minc3s01271g22327"/>
    <property type="gene ID" value="Minc3s01271g22327"/>
</dbReference>
<keyword evidence="2" id="KW-1185">Reference proteome</keyword>
<dbReference type="InterPro" id="IPR012337">
    <property type="entry name" value="RNaseH-like_sf"/>
</dbReference>
<sequence>MQNSKTLPCRNFKAFTRTINSFILYSTAKKFLTFLREKRCRNEEVQIIFKKLEENLNARLCSIETNKILRLSMLFDPRFAFDEEYLPRFEWDILEEEFIHLSIKNNESESLESFSTEDIDEQVFNDFSQIDEDSMEAEFNLLRHGIERPLRNENVFEWWRKNKLRFPLIAEGAKCFLCVPATSVSSERTFSMAGLLYGNTLRNRLGAKMAENLMLIKASLKKTMLAPSVEIDEEELDCEEIDEL</sequence>
<dbReference type="PANTHER" id="PTHR23272:SF180">
    <property type="entry name" value="TF-B3 DOMAIN-CONTAINING PROTEIN"/>
    <property type="match status" value="1"/>
</dbReference>
<name>A0A914M4I3_MELIC</name>
<dbReference type="InterPro" id="IPR008906">
    <property type="entry name" value="HATC_C_dom"/>
</dbReference>
<evidence type="ECO:0000259" key="1">
    <source>
        <dbReference type="Pfam" id="PF05699"/>
    </source>
</evidence>
<dbReference type="SUPFAM" id="SSF53098">
    <property type="entry name" value="Ribonuclease H-like"/>
    <property type="match status" value="1"/>
</dbReference>
<dbReference type="GO" id="GO:0046983">
    <property type="term" value="F:protein dimerization activity"/>
    <property type="evidence" value="ECO:0007669"/>
    <property type="project" value="InterPro"/>
</dbReference>
<evidence type="ECO:0000313" key="3">
    <source>
        <dbReference type="WBParaSite" id="Minc3s01271g22327"/>
    </source>
</evidence>
<accession>A0A914M4I3</accession>
<reference evidence="3" key="1">
    <citation type="submission" date="2022-11" db="UniProtKB">
        <authorList>
            <consortium name="WormBaseParasite"/>
        </authorList>
    </citation>
    <scope>IDENTIFICATION</scope>
</reference>
<feature type="domain" description="HAT C-terminal dimerisation" evidence="1">
    <location>
        <begin position="151"/>
        <end position="218"/>
    </location>
</feature>
<evidence type="ECO:0000313" key="2">
    <source>
        <dbReference type="Proteomes" id="UP000887563"/>
    </source>
</evidence>
<dbReference type="Proteomes" id="UP000887563">
    <property type="component" value="Unplaced"/>
</dbReference>
<dbReference type="Pfam" id="PF05699">
    <property type="entry name" value="Dimer_Tnp_hAT"/>
    <property type="match status" value="1"/>
</dbReference>
<organism evidence="2 3">
    <name type="scientific">Meloidogyne incognita</name>
    <name type="common">Southern root-knot nematode worm</name>
    <name type="synonym">Oxyuris incognita</name>
    <dbReference type="NCBI Taxonomy" id="6306"/>
    <lineage>
        <taxon>Eukaryota</taxon>
        <taxon>Metazoa</taxon>
        <taxon>Ecdysozoa</taxon>
        <taxon>Nematoda</taxon>
        <taxon>Chromadorea</taxon>
        <taxon>Rhabditida</taxon>
        <taxon>Tylenchina</taxon>
        <taxon>Tylenchomorpha</taxon>
        <taxon>Tylenchoidea</taxon>
        <taxon>Meloidogynidae</taxon>
        <taxon>Meloidogyninae</taxon>
        <taxon>Meloidogyne</taxon>
        <taxon>Meloidogyne incognita group</taxon>
    </lineage>
</organism>
<dbReference type="PANTHER" id="PTHR23272">
    <property type="entry name" value="BED FINGER-RELATED"/>
    <property type="match status" value="1"/>
</dbReference>
<dbReference type="AlphaFoldDB" id="A0A914M4I3"/>